<protein>
    <recommendedName>
        <fullName evidence="1">Type I restriction enzyme HindI endonuclease subunit-like C-terminal domain-containing protein</fullName>
    </recommendedName>
</protein>
<evidence type="ECO:0000313" key="2">
    <source>
        <dbReference type="EMBL" id="OQD45735.1"/>
    </source>
</evidence>
<dbReference type="AlphaFoldDB" id="A0A1V6M043"/>
<dbReference type="EMBL" id="MJUW02000075">
    <property type="protein sequence ID" value="OQD45735.1"/>
    <property type="molecule type" value="Genomic_DNA"/>
</dbReference>
<dbReference type="Proteomes" id="UP000242219">
    <property type="component" value="Unassembled WGS sequence"/>
</dbReference>
<evidence type="ECO:0000313" key="3">
    <source>
        <dbReference type="Proteomes" id="UP000242219"/>
    </source>
</evidence>
<feature type="domain" description="Type I restriction enzyme HindI endonuclease subunit-like C-terminal" evidence="1">
    <location>
        <begin position="3"/>
        <end position="67"/>
    </location>
</feature>
<keyword evidence="3" id="KW-1185">Reference proteome</keyword>
<sequence>MVSAQVIEELIKLARQIRKADRRGEDLHLRTNELAHYDALTDNPKAEEVQGNHTLKITVNELIAGVR</sequence>
<gene>
    <name evidence="2" type="ORF">BIY37_06710</name>
</gene>
<dbReference type="Pfam" id="PF11867">
    <property type="entry name" value="T1RH-like_C"/>
    <property type="match status" value="1"/>
</dbReference>
<name>A0A1V6M043_9BACT</name>
<organism evidence="2 3">
    <name type="scientific">Candidatus Brocadia sapporoensis</name>
    <dbReference type="NCBI Taxonomy" id="392547"/>
    <lineage>
        <taxon>Bacteria</taxon>
        <taxon>Pseudomonadati</taxon>
        <taxon>Planctomycetota</taxon>
        <taxon>Candidatus Brocadiia</taxon>
        <taxon>Candidatus Brocadiales</taxon>
        <taxon>Candidatus Brocadiaceae</taxon>
        <taxon>Candidatus Brocadia</taxon>
    </lineage>
</organism>
<reference evidence="2 3" key="1">
    <citation type="journal article" date="2016" name="Genome Announc.">
        <title>Draft Genome Sequence of the Anaerobic Ammonium-Oxidizing Bacterium 'Candidatus Brocadia sp. 40'.</title>
        <authorList>
            <person name="Ali M."/>
            <person name="Haroon M.F."/>
            <person name="Narita Y."/>
            <person name="Zhang L."/>
            <person name="Rangel Shaw D."/>
            <person name="Okabe S."/>
            <person name="Saikaly P.E."/>
        </authorList>
    </citation>
    <scope>NUCLEOTIDE SEQUENCE [LARGE SCALE GENOMIC DNA]</scope>
    <source>
        <strain evidence="2 3">40</strain>
    </source>
</reference>
<proteinExistence type="predicted"/>
<accession>A0A1V6M043</accession>
<comment type="caution">
    <text evidence="2">The sequence shown here is derived from an EMBL/GenBank/DDBJ whole genome shotgun (WGS) entry which is preliminary data.</text>
</comment>
<evidence type="ECO:0000259" key="1">
    <source>
        <dbReference type="Pfam" id="PF11867"/>
    </source>
</evidence>
<dbReference type="InterPro" id="IPR021810">
    <property type="entry name" value="T1RH-like_C"/>
</dbReference>